<sequence>MYLVPPTSRSYSKYLACCCWHLFWLIGLMRGGVCFLVLLRFTRTRSSLSALLSSSPTSFCSSLLSPLLFARRMGLCVSCGSKGPAALEG</sequence>
<evidence type="ECO:0000313" key="2">
    <source>
        <dbReference type="EMBL" id="KAK4192890.1"/>
    </source>
</evidence>
<proteinExistence type="predicted"/>
<reference evidence="2" key="1">
    <citation type="journal article" date="2023" name="Mol. Phylogenet. Evol.">
        <title>Genome-scale phylogeny and comparative genomics of the fungal order Sordariales.</title>
        <authorList>
            <person name="Hensen N."/>
            <person name="Bonometti L."/>
            <person name="Westerberg I."/>
            <person name="Brannstrom I.O."/>
            <person name="Guillou S."/>
            <person name="Cros-Aarteil S."/>
            <person name="Calhoun S."/>
            <person name="Haridas S."/>
            <person name="Kuo A."/>
            <person name="Mondo S."/>
            <person name="Pangilinan J."/>
            <person name="Riley R."/>
            <person name="LaButti K."/>
            <person name="Andreopoulos B."/>
            <person name="Lipzen A."/>
            <person name="Chen C."/>
            <person name="Yan M."/>
            <person name="Daum C."/>
            <person name="Ng V."/>
            <person name="Clum A."/>
            <person name="Steindorff A."/>
            <person name="Ohm R.A."/>
            <person name="Martin F."/>
            <person name="Silar P."/>
            <person name="Natvig D.O."/>
            <person name="Lalanne C."/>
            <person name="Gautier V."/>
            <person name="Ament-Velasquez S.L."/>
            <person name="Kruys A."/>
            <person name="Hutchinson M.I."/>
            <person name="Powell A.J."/>
            <person name="Barry K."/>
            <person name="Miller A.N."/>
            <person name="Grigoriev I.V."/>
            <person name="Debuchy R."/>
            <person name="Gladieux P."/>
            <person name="Hiltunen Thoren M."/>
            <person name="Johannesson H."/>
        </authorList>
    </citation>
    <scope>NUCLEOTIDE SEQUENCE</scope>
    <source>
        <strain evidence="2">PSN309</strain>
    </source>
</reference>
<reference evidence="2" key="2">
    <citation type="submission" date="2023-05" db="EMBL/GenBank/DDBJ databases">
        <authorList>
            <consortium name="Lawrence Berkeley National Laboratory"/>
            <person name="Steindorff A."/>
            <person name="Hensen N."/>
            <person name="Bonometti L."/>
            <person name="Westerberg I."/>
            <person name="Brannstrom I.O."/>
            <person name="Guillou S."/>
            <person name="Cros-Aarteil S."/>
            <person name="Calhoun S."/>
            <person name="Haridas S."/>
            <person name="Kuo A."/>
            <person name="Mondo S."/>
            <person name="Pangilinan J."/>
            <person name="Riley R."/>
            <person name="Labutti K."/>
            <person name="Andreopoulos B."/>
            <person name="Lipzen A."/>
            <person name="Chen C."/>
            <person name="Yanf M."/>
            <person name="Daum C."/>
            <person name="Ng V."/>
            <person name="Clum A."/>
            <person name="Ohm R."/>
            <person name="Martin F."/>
            <person name="Silar P."/>
            <person name="Natvig D."/>
            <person name="Lalanne C."/>
            <person name="Gautier V."/>
            <person name="Ament-Velasquez S.L."/>
            <person name="Kruys A."/>
            <person name="Hutchinson M.I."/>
            <person name="Powell A.J."/>
            <person name="Barry K."/>
            <person name="Miller A.N."/>
            <person name="Grigoriev I.V."/>
            <person name="Debuchy R."/>
            <person name="Gladieux P."/>
            <person name="Thoren M.H."/>
            <person name="Johannesson H."/>
        </authorList>
    </citation>
    <scope>NUCLEOTIDE SEQUENCE</scope>
    <source>
        <strain evidence="2">PSN309</strain>
    </source>
</reference>
<dbReference type="Proteomes" id="UP001302126">
    <property type="component" value="Unassembled WGS sequence"/>
</dbReference>
<dbReference type="EMBL" id="MU864352">
    <property type="protein sequence ID" value="KAK4192890.1"/>
    <property type="molecule type" value="Genomic_DNA"/>
</dbReference>
<keyword evidence="1" id="KW-0812">Transmembrane</keyword>
<keyword evidence="1" id="KW-0472">Membrane</keyword>
<evidence type="ECO:0000256" key="1">
    <source>
        <dbReference type="SAM" id="Phobius"/>
    </source>
</evidence>
<protein>
    <submittedName>
        <fullName evidence="2">Uncharacterized protein</fullName>
    </submittedName>
</protein>
<keyword evidence="3" id="KW-1185">Reference proteome</keyword>
<evidence type="ECO:0000313" key="3">
    <source>
        <dbReference type="Proteomes" id="UP001302126"/>
    </source>
</evidence>
<comment type="caution">
    <text evidence="2">The sequence shown here is derived from an EMBL/GenBank/DDBJ whole genome shotgun (WGS) entry which is preliminary data.</text>
</comment>
<dbReference type="AlphaFoldDB" id="A0AAN6X4T3"/>
<gene>
    <name evidence="2" type="ORF">QBC35DRAFT_158995</name>
</gene>
<organism evidence="2 3">
    <name type="scientific">Podospora australis</name>
    <dbReference type="NCBI Taxonomy" id="1536484"/>
    <lineage>
        <taxon>Eukaryota</taxon>
        <taxon>Fungi</taxon>
        <taxon>Dikarya</taxon>
        <taxon>Ascomycota</taxon>
        <taxon>Pezizomycotina</taxon>
        <taxon>Sordariomycetes</taxon>
        <taxon>Sordariomycetidae</taxon>
        <taxon>Sordariales</taxon>
        <taxon>Podosporaceae</taxon>
        <taxon>Podospora</taxon>
    </lineage>
</organism>
<accession>A0AAN6X4T3</accession>
<feature type="transmembrane region" description="Helical" evidence="1">
    <location>
        <begin position="20"/>
        <end position="39"/>
    </location>
</feature>
<name>A0AAN6X4T3_9PEZI</name>
<keyword evidence="1" id="KW-1133">Transmembrane helix</keyword>